<protein>
    <recommendedName>
        <fullName evidence="2">non-specific serine/threonine protein kinase</fullName>
        <ecNumber evidence="2">2.7.11.1</ecNumber>
    </recommendedName>
</protein>
<dbReference type="InterPro" id="IPR022495">
    <property type="entry name" value="Bud32"/>
</dbReference>
<keyword evidence="3" id="KW-0723">Serine/threonine-protein kinase</keyword>
<keyword evidence="6" id="KW-0547">Nucleotide-binding</keyword>
<dbReference type="GeneID" id="55820733"/>
<dbReference type="EMBL" id="CP058215">
    <property type="protein sequence ID" value="QLC49415.1"/>
    <property type="molecule type" value="Genomic_DNA"/>
</dbReference>
<accession>A0A7D5E8E4</accession>
<dbReference type="Pfam" id="PF01163">
    <property type="entry name" value="RIO1"/>
    <property type="match status" value="1"/>
</dbReference>
<evidence type="ECO:0000256" key="4">
    <source>
        <dbReference type="ARBA" id="ARBA00022679"/>
    </source>
</evidence>
<evidence type="ECO:0000256" key="6">
    <source>
        <dbReference type="ARBA" id="ARBA00022741"/>
    </source>
</evidence>
<dbReference type="EC" id="2.7.11.1" evidence="2"/>
<dbReference type="InterPro" id="IPR011009">
    <property type="entry name" value="Kinase-like_dom_sf"/>
</dbReference>
<gene>
    <name evidence="12" type="ORF">HWN40_03620</name>
</gene>
<dbReference type="SUPFAM" id="SSF56112">
    <property type="entry name" value="Protein kinase-like (PK-like)"/>
    <property type="match status" value="1"/>
</dbReference>
<evidence type="ECO:0000313" key="13">
    <source>
        <dbReference type="Proteomes" id="UP000509594"/>
    </source>
</evidence>
<evidence type="ECO:0000313" key="12">
    <source>
        <dbReference type="EMBL" id="QLC49415.1"/>
    </source>
</evidence>
<comment type="similarity">
    <text evidence="1">Belongs to the protein kinase superfamily. BUD32 family.</text>
</comment>
<sequence length="190" mass="21851">MYLTRGAEATVKLENELIVKERVPKRYRLKELDERIRKERTKAEARLISEARRLGIPTPIIHDIQNSTIVMQYVPGTPLKHVIDESLSQQLGELVGRLHTGGIIHGDLTTSNLLHYKDRIYMIDFGLAFMDPGIEAKGVDIHVLFQTFESTHHDHEALTDAFCKGYRQTCENAEEVLERVKEIEKRGRYA</sequence>
<dbReference type="Proteomes" id="UP000509594">
    <property type="component" value="Chromosome"/>
</dbReference>
<dbReference type="GO" id="GO:0004674">
    <property type="term" value="F:protein serine/threonine kinase activity"/>
    <property type="evidence" value="ECO:0007669"/>
    <property type="project" value="UniProtKB-KW"/>
</dbReference>
<dbReference type="RefSeq" id="WP_176964478.1">
    <property type="nucleotide sequence ID" value="NZ_CP058215.1"/>
</dbReference>
<name>A0A7D5E8E4_9EURY</name>
<evidence type="ECO:0000256" key="3">
    <source>
        <dbReference type="ARBA" id="ARBA00022527"/>
    </source>
</evidence>
<dbReference type="GO" id="GO:0005524">
    <property type="term" value="F:ATP binding"/>
    <property type="evidence" value="ECO:0007669"/>
    <property type="project" value="UniProtKB-KW"/>
</dbReference>
<dbReference type="InterPro" id="IPR000719">
    <property type="entry name" value="Prot_kinase_dom"/>
</dbReference>
<keyword evidence="8" id="KW-0067">ATP-binding</keyword>
<dbReference type="PANTHER" id="PTHR12209:SF0">
    <property type="entry name" value="EKC_KEOPS COMPLEX SUBUNIT TP53RK"/>
    <property type="match status" value="1"/>
</dbReference>
<reference evidence="12 13" key="1">
    <citation type="submission" date="2020-06" db="EMBL/GenBank/DDBJ databases">
        <title>Methanolobus halotolerans sp. nov., isolated from a saline lake Tus in Siberia.</title>
        <authorList>
            <person name="Shen Y."/>
            <person name="Chen S.-C."/>
            <person name="Lai M.-C."/>
            <person name="Huang H.-H."/>
            <person name="Chiu H.-H."/>
            <person name="Tang S.-L."/>
            <person name="Rogozin D.Y."/>
            <person name="Degermendzhy A.G."/>
        </authorList>
    </citation>
    <scope>NUCLEOTIDE SEQUENCE [LARGE SCALE GENOMIC DNA]</scope>
    <source>
        <strain evidence="12 13">DSM 21339</strain>
    </source>
</reference>
<dbReference type="AlphaFoldDB" id="A0A7D5E8E4"/>
<proteinExistence type="inferred from homology"/>
<dbReference type="KEGG" id="mzi:HWN40_03620"/>
<organism evidence="12 13">
    <name type="scientific">Methanolobus zinderi</name>
    <dbReference type="NCBI Taxonomy" id="536044"/>
    <lineage>
        <taxon>Archaea</taxon>
        <taxon>Methanobacteriati</taxon>
        <taxon>Methanobacteriota</taxon>
        <taxon>Stenosarchaea group</taxon>
        <taxon>Methanomicrobia</taxon>
        <taxon>Methanosarcinales</taxon>
        <taxon>Methanosarcinaceae</taxon>
        <taxon>Methanolobus</taxon>
    </lineage>
</organism>
<dbReference type="OrthoDB" id="31344at2157"/>
<evidence type="ECO:0000256" key="10">
    <source>
        <dbReference type="ARBA" id="ARBA00048679"/>
    </source>
</evidence>
<evidence type="ECO:0000256" key="7">
    <source>
        <dbReference type="ARBA" id="ARBA00022777"/>
    </source>
</evidence>
<evidence type="ECO:0000256" key="9">
    <source>
        <dbReference type="ARBA" id="ARBA00047899"/>
    </source>
</evidence>
<keyword evidence="13" id="KW-1185">Reference proteome</keyword>
<dbReference type="GO" id="GO:0008033">
    <property type="term" value="P:tRNA processing"/>
    <property type="evidence" value="ECO:0007669"/>
    <property type="project" value="UniProtKB-KW"/>
</dbReference>
<dbReference type="InterPro" id="IPR018934">
    <property type="entry name" value="RIO_dom"/>
</dbReference>
<comment type="catalytic activity">
    <reaction evidence="9">
        <text>L-threonyl-[protein] + ATP = O-phospho-L-threonyl-[protein] + ADP + H(+)</text>
        <dbReference type="Rhea" id="RHEA:46608"/>
        <dbReference type="Rhea" id="RHEA-COMP:11060"/>
        <dbReference type="Rhea" id="RHEA-COMP:11605"/>
        <dbReference type="ChEBI" id="CHEBI:15378"/>
        <dbReference type="ChEBI" id="CHEBI:30013"/>
        <dbReference type="ChEBI" id="CHEBI:30616"/>
        <dbReference type="ChEBI" id="CHEBI:61977"/>
        <dbReference type="ChEBI" id="CHEBI:456216"/>
        <dbReference type="EC" id="2.7.11.1"/>
    </reaction>
</comment>
<keyword evidence="5" id="KW-0819">tRNA processing</keyword>
<evidence type="ECO:0000256" key="2">
    <source>
        <dbReference type="ARBA" id="ARBA00012513"/>
    </source>
</evidence>
<evidence type="ECO:0000256" key="8">
    <source>
        <dbReference type="ARBA" id="ARBA00022840"/>
    </source>
</evidence>
<dbReference type="NCBIfam" id="TIGR03724">
    <property type="entry name" value="arch_bud32"/>
    <property type="match status" value="1"/>
</dbReference>
<dbReference type="GO" id="GO:0005829">
    <property type="term" value="C:cytosol"/>
    <property type="evidence" value="ECO:0007669"/>
    <property type="project" value="TreeGrafter"/>
</dbReference>
<keyword evidence="4" id="KW-0808">Transferase</keyword>
<evidence type="ECO:0000259" key="11">
    <source>
        <dbReference type="PROSITE" id="PS50011"/>
    </source>
</evidence>
<feature type="domain" description="Protein kinase" evidence="11">
    <location>
        <begin position="1"/>
        <end position="190"/>
    </location>
</feature>
<evidence type="ECO:0000256" key="5">
    <source>
        <dbReference type="ARBA" id="ARBA00022694"/>
    </source>
</evidence>
<evidence type="ECO:0000256" key="1">
    <source>
        <dbReference type="ARBA" id="ARBA00010630"/>
    </source>
</evidence>
<dbReference type="PROSITE" id="PS50011">
    <property type="entry name" value="PROTEIN_KINASE_DOM"/>
    <property type="match status" value="1"/>
</dbReference>
<dbReference type="NCBIfam" id="NF011462">
    <property type="entry name" value="PRK14879.1-3"/>
    <property type="match status" value="1"/>
</dbReference>
<keyword evidence="7 12" id="KW-0418">Kinase</keyword>
<dbReference type="Gene3D" id="3.30.200.20">
    <property type="entry name" value="Phosphorylase Kinase, domain 1"/>
    <property type="match status" value="1"/>
</dbReference>
<dbReference type="Gene3D" id="1.10.510.10">
    <property type="entry name" value="Transferase(Phosphotransferase) domain 1"/>
    <property type="match status" value="1"/>
</dbReference>
<comment type="catalytic activity">
    <reaction evidence="10">
        <text>L-seryl-[protein] + ATP = O-phospho-L-seryl-[protein] + ADP + H(+)</text>
        <dbReference type="Rhea" id="RHEA:17989"/>
        <dbReference type="Rhea" id="RHEA-COMP:9863"/>
        <dbReference type="Rhea" id="RHEA-COMP:11604"/>
        <dbReference type="ChEBI" id="CHEBI:15378"/>
        <dbReference type="ChEBI" id="CHEBI:29999"/>
        <dbReference type="ChEBI" id="CHEBI:30616"/>
        <dbReference type="ChEBI" id="CHEBI:83421"/>
        <dbReference type="ChEBI" id="CHEBI:456216"/>
        <dbReference type="EC" id="2.7.11.1"/>
    </reaction>
</comment>
<dbReference type="PANTHER" id="PTHR12209">
    <property type="entry name" value="NON-SPECIFIC SERINE/THREONINE PROTEIN KINASE"/>
    <property type="match status" value="1"/>
</dbReference>